<dbReference type="EMBL" id="BQNB010010188">
    <property type="protein sequence ID" value="GJS73880.1"/>
    <property type="molecule type" value="Genomic_DNA"/>
</dbReference>
<protein>
    <submittedName>
        <fullName evidence="1">Uncharacterized protein</fullName>
    </submittedName>
</protein>
<dbReference type="Proteomes" id="UP001151760">
    <property type="component" value="Unassembled WGS sequence"/>
</dbReference>
<reference evidence="1" key="1">
    <citation type="journal article" date="2022" name="Int. J. Mol. Sci.">
        <title>Draft Genome of Tanacetum Coccineum: Genomic Comparison of Closely Related Tanacetum-Family Plants.</title>
        <authorList>
            <person name="Yamashiro T."/>
            <person name="Shiraishi A."/>
            <person name="Nakayama K."/>
            <person name="Satake H."/>
        </authorList>
    </citation>
    <scope>NUCLEOTIDE SEQUENCE</scope>
</reference>
<gene>
    <name evidence="1" type="ORF">Tco_0706721</name>
</gene>
<organism evidence="1 2">
    <name type="scientific">Tanacetum coccineum</name>
    <dbReference type="NCBI Taxonomy" id="301880"/>
    <lineage>
        <taxon>Eukaryota</taxon>
        <taxon>Viridiplantae</taxon>
        <taxon>Streptophyta</taxon>
        <taxon>Embryophyta</taxon>
        <taxon>Tracheophyta</taxon>
        <taxon>Spermatophyta</taxon>
        <taxon>Magnoliopsida</taxon>
        <taxon>eudicotyledons</taxon>
        <taxon>Gunneridae</taxon>
        <taxon>Pentapetalae</taxon>
        <taxon>asterids</taxon>
        <taxon>campanulids</taxon>
        <taxon>Asterales</taxon>
        <taxon>Asteraceae</taxon>
        <taxon>Asteroideae</taxon>
        <taxon>Anthemideae</taxon>
        <taxon>Anthemidinae</taxon>
        <taxon>Tanacetum</taxon>
    </lineage>
</organism>
<name>A0ABQ4Y926_9ASTR</name>
<proteinExistence type="predicted"/>
<accession>A0ABQ4Y926</accession>
<keyword evidence="2" id="KW-1185">Reference proteome</keyword>
<comment type="caution">
    <text evidence="1">The sequence shown here is derived from an EMBL/GenBank/DDBJ whole genome shotgun (WGS) entry which is preliminary data.</text>
</comment>
<evidence type="ECO:0000313" key="1">
    <source>
        <dbReference type="EMBL" id="GJS73880.1"/>
    </source>
</evidence>
<reference evidence="1" key="2">
    <citation type="submission" date="2022-01" db="EMBL/GenBank/DDBJ databases">
        <authorList>
            <person name="Yamashiro T."/>
            <person name="Shiraishi A."/>
            <person name="Satake H."/>
            <person name="Nakayama K."/>
        </authorList>
    </citation>
    <scope>NUCLEOTIDE SEQUENCE</scope>
</reference>
<evidence type="ECO:0000313" key="2">
    <source>
        <dbReference type="Proteomes" id="UP001151760"/>
    </source>
</evidence>
<sequence>MHTTMILEQVKTMMIQAGVQVSRLEELRRHLQLWKRFGRLYFVAIVLDRNILELGLHRALLSYLLPILDILTRVTPRSLLPLVPRRGSMGHEHYLRGVLGYN</sequence>